<feature type="region of interest" description="Disordered" evidence="1">
    <location>
        <begin position="196"/>
        <end position="215"/>
    </location>
</feature>
<keyword evidence="3" id="KW-1185">Reference proteome</keyword>
<dbReference type="EMBL" id="JBHTEF010000001">
    <property type="protein sequence ID" value="MFC7581372.1"/>
    <property type="molecule type" value="Genomic_DNA"/>
</dbReference>
<name>A0ABW2SML9_9ACTO</name>
<comment type="caution">
    <text evidence="2">The sequence shown here is derived from an EMBL/GenBank/DDBJ whole genome shotgun (WGS) entry which is preliminary data.</text>
</comment>
<dbReference type="Proteomes" id="UP001596527">
    <property type="component" value="Unassembled WGS sequence"/>
</dbReference>
<organism evidence="2 3">
    <name type="scientific">Schaalia naturae</name>
    <dbReference type="NCBI Taxonomy" id="635203"/>
    <lineage>
        <taxon>Bacteria</taxon>
        <taxon>Bacillati</taxon>
        <taxon>Actinomycetota</taxon>
        <taxon>Actinomycetes</taxon>
        <taxon>Actinomycetales</taxon>
        <taxon>Actinomycetaceae</taxon>
        <taxon>Schaalia</taxon>
    </lineage>
</organism>
<accession>A0ABW2SML9</accession>
<evidence type="ECO:0000313" key="3">
    <source>
        <dbReference type="Proteomes" id="UP001596527"/>
    </source>
</evidence>
<feature type="region of interest" description="Disordered" evidence="1">
    <location>
        <begin position="89"/>
        <end position="110"/>
    </location>
</feature>
<reference evidence="3" key="1">
    <citation type="journal article" date="2019" name="Int. J. Syst. Evol. Microbiol.">
        <title>The Global Catalogue of Microorganisms (GCM) 10K type strain sequencing project: providing services to taxonomists for standard genome sequencing and annotation.</title>
        <authorList>
            <consortium name="The Broad Institute Genomics Platform"/>
            <consortium name="The Broad Institute Genome Sequencing Center for Infectious Disease"/>
            <person name="Wu L."/>
            <person name="Ma J."/>
        </authorList>
    </citation>
    <scope>NUCLEOTIDE SEQUENCE [LARGE SCALE GENOMIC DNA]</scope>
    <source>
        <strain evidence="3">CCUG 56698</strain>
    </source>
</reference>
<feature type="compositionally biased region" description="Gly residues" evidence="1">
    <location>
        <begin position="96"/>
        <end position="108"/>
    </location>
</feature>
<gene>
    <name evidence="2" type="ORF">ACFQWG_09230</name>
</gene>
<protein>
    <submittedName>
        <fullName evidence="2">Pyridine nucleotide-disulfide oxidoreductase</fullName>
    </submittedName>
</protein>
<evidence type="ECO:0000313" key="2">
    <source>
        <dbReference type="EMBL" id="MFC7581372.1"/>
    </source>
</evidence>
<dbReference type="RefSeq" id="WP_380974640.1">
    <property type="nucleotide sequence ID" value="NZ_JBHTEF010000001.1"/>
</dbReference>
<feature type="compositionally biased region" description="Low complexity" evidence="1">
    <location>
        <begin position="199"/>
        <end position="210"/>
    </location>
</feature>
<proteinExistence type="predicted"/>
<sequence length="252" mass="25716">MMAAHGGRGRSGASGEGIRSILRAMRSSMPVNKGAAGAPVGRRLPQIDNPVIVGAVGLGLLGAGAAVRTLRPRGRRGREERFRQRIAEALARGRGVPEGGGDAGGPGAELGLSPEDLEVRVEESFGKPTLVSVDVRVDRERLARAADGSAATPADAILLDLLDRIARAAWDNPEVAPVAVRGRITLNVAGEGEGDAVVAPGADGPSAPGAPAGGGPRVLADMTALGFPDEIARPGDLYDRYGAPASDPAWRP</sequence>
<evidence type="ECO:0000256" key="1">
    <source>
        <dbReference type="SAM" id="MobiDB-lite"/>
    </source>
</evidence>